<evidence type="ECO:0000313" key="2">
    <source>
        <dbReference type="EMBL" id="KZV51823.1"/>
    </source>
</evidence>
<feature type="compositionally biased region" description="Basic and acidic residues" evidence="1">
    <location>
        <begin position="9"/>
        <end position="21"/>
    </location>
</feature>
<dbReference type="OrthoDB" id="1098796at2759"/>
<evidence type="ECO:0000313" key="3">
    <source>
        <dbReference type="Proteomes" id="UP000250235"/>
    </source>
</evidence>
<protein>
    <submittedName>
        <fullName evidence="2">Uncharacterized protein</fullName>
    </submittedName>
</protein>
<feature type="region of interest" description="Disordered" evidence="1">
    <location>
        <begin position="1"/>
        <end position="21"/>
    </location>
</feature>
<accession>A0A2Z7CYD7</accession>
<evidence type="ECO:0000256" key="1">
    <source>
        <dbReference type="SAM" id="MobiDB-lite"/>
    </source>
</evidence>
<dbReference type="EMBL" id="KQ991567">
    <property type="protein sequence ID" value="KZV51823.1"/>
    <property type="molecule type" value="Genomic_DNA"/>
</dbReference>
<dbReference type="PANTHER" id="PTHR35735:SF8">
    <property type="entry name" value="PROTEIN NIM1-INTERACTING 2"/>
    <property type="match status" value="1"/>
</dbReference>
<dbReference type="GO" id="GO:0010112">
    <property type="term" value="P:regulation of systemic acquired resistance"/>
    <property type="evidence" value="ECO:0007669"/>
    <property type="project" value="InterPro"/>
</dbReference>
<sequence>MELEKRKRRLEDAGENQEKKGKAIAEEVGDVKVAEPADEEVDEFFSILRRIQVAVKYFKERASGELAATPWSPSFEQEDFAGVEKEPVEIKNAGVEIKNAGLDLNSDPVTEQHV</sequence>
<proteinExistence type="predicted"/>
<gene>
    <name evidence="2" type="ORF">F511_11200</name>
</gene>
<reference evidence="2 3" key="1">
    <citation type="journal article" date="2015" name="Proc. Natl. Acad. Sci. U.S.A.">
        <title>The resurrection genome of Boea hygrometrica: A blueprint for survival of dehydration.</title>
        <authorList>
            <person name="Xiao L."/>
            <person name="Yang G."/>
            <person name="Zhang L."/>
            <person name="Yang X."/>
            <person name="Zhao S."/>
            <person name="Ji Z."/>
            <person name="Zhou Q."/>
            <person name="Hu M."/>
            <person name="Wang Y."/>
            <person name="Chen M."/>
            <person name="Xu Y."/>
            <person name="Jin H."/>
            <person name="Xiao X."/>
            <person name="Hu G."/>
            <person name="Bao F."/>
            <person name="Hu Y."/>
            <person name="Wan P."/>
            <person name="Li L."/>
            <person name="Deng X."/>
            <person name="Kuang T."/>
            <person name="Xiang C."/>
            <person name="Zhu J.K."/>
            <person name="Oliver M.J."/>
            <person name="He Y."/>
        </authorList>
    </citation>
    <scope>NUCLEOTIDE SEQUENCE [LARGE SCALE GENOMIC DNA]</scope>
    <source>
        <strain evidence="3">cv. XS01</strain>
    </source>
</reference>
<keyword evidence="3" id="KW-1185">Reference proteome</keyword>
<dbReference type="InterPro" id="IPR034577">
    <property type="entry name" value="NIMIN-2"/>
</dbReference>
<dbReference type="Proteomes" id="UP000250235">
    <property type="component" value="Unassembled WGS sequence"/>
</dbReference>
<name>A0A2Z7CYD7_9LAMI</name>
<dbReference type="AlphaFoldDB" id="A0A2Z7CYD7"/>
<dbReference type="PANTHER" id="PTHR35735">
    <property type="entry name" value="PROTEIN NIM1-INTERACTING 2"/>
    <property type="match status" value="1"/>
</dbReference>
<organism evidence="2 3">
    <name type="scientific">Dorcoceras hygrometricum</name>
    <dbReference type="NCBI Taxonomy" id="472368"/>
    <lineage>
        <taxon>Eukaryota</taxon>
        <taxon>Viridiplantae</taxon>
        <taxon>Streptophyta</taxon>
        <taxon>Embryophyta</taxon>
        <taxon>Tracheophyta</taxon>
        <taxon>Spermatophyta</taxon>
        <taxon>Magnoliopsida</taxon>
        <taxon>eudicotyledons</taxon>
        <taxon>Gunneridae</taxon>
        <taxon>Pentapetalae</taxon>
        <taxon>asterids</taxon>
        <taxon>lamiids</taxon>
        <taxon>Lamiales</taxon>
        <taxon>Gesneriaceae</taxon>
        <taxon>Didymocarpoideae</taxon>
        <taxon>Trichosporeae</taxon>
        <taxon>Loxocarpinae</taxon>
        <taxon>Dorcoceras</taxon>
    </lineage>
</organism>